<keyword evidence="5" id="KW-0418">Kinase</keyword>
<name>A0A401ZNZ1_9CHLR</name>
<dbReference type="EMBL" id="BIFQ01000002">
    <property type="protein sequence ID" value="GCE08628.1"/>
    <property type="molecule type" value="Genomic_DNA"/>
</dbReference>
<dbReference type="CDD" id="cd00082">
    <property type="entry name" value="HisKA"/>
    <property type="match status" value="1"/>
</dbReference>
<dbReference type="RefSeq" id="WP_160146198.1">
    <property type="nucleotide sequence ID" value="NZ_BIFQ01000002.1"/>
</dbReference>
<evidence type="ECO:0000259" key="7">
    <source>
        <dbReference type="PROSITE" id="PS50109"/>
    </source>
</evidence>
<evidence type="ECO:0000256" key="1">
    <source>
        <dbReference type="ARBA" id="ARBA00000085"/>
    </source>
</evidence>
<organism evidence="8 9">
    <name type="scientific">Dictyobacter aurantiacus</name>
    <dbReference type="NCBI Taxonomy" id="1936993"/>
    <lineage>
        <taxon>Bacteria</taxon>
        <taxon>Bacillati</taxon>
        <taxon>Chloroflexota</taxon>
        <taxon>Ktedonobacteria</taxon>
        <taxon>Ktedonobacterales</taxon>
        <taxon>Dictyobacteraceae</taxon>
        <taxon>Dictyobacter</taxon>
    </lineage>
</organism>
<dbReference type="PROSITE" id="PS50109">
    <property type="entry name" value="HIS_KIN"/>
    <property type="match status" value="1"/>
</dbReference>
<accession>A0A401ZNZ1</accession>
<evidence type="ECO:0000313" key="9">
    <source>
        <dbReference type="Proteomes" id="UP000287224"/>
    </source>
</evidence>
<evidence type="ECO:0000313" key="8">
    <source>
        <dbReference type="EMBL" id="GCE08628.1"/>
    </source>
</evidence>
<evidence type="ECO:0000256" key="5">
    <source>
        <dbReference type="ARBA" id="ARBA00022777"/>
    </source>
</evidence>
<dbReference type="SUPFAM" id="SSF47384">
    <property type="entry name" value="Homodimeric domain of signal transducing histidine kinase"/>
    <property type="match status" value="1"/>
</dbReference>
<dbReference type="AlphaFoldDB" id="A0A401ZNZ1"/>
<protein>
    <recommendedName>
        <fullName evidence="2">histidine kinase</fullName>
        <ecNumber evidence="2">2.7.13.3</ecNumber>
    </recommendedName>
</protein>
<dbReference type="PANTHER" id="PTHR43547">
    <property type="entry name" value="TWO-COMPONENT HISTIDINE KINASE"/>
    <property type="match status" value="1"/>
</dbReference>
<keyword evidence="3" id="KW-0597">Phosphoprotein</keyword>
<dbReference type="SMART" id="SM00388">
    <property type="entry name" value="HisKA"/>
    <property type="match status" value="1"/>
</dbReference>
<dbReference type="InterPro" id="IPR005467">
    <property type="entry name" value="His_kinase_dom"/>
</dbReference>
<dbReference type="CDD" id="cd00075">
    <property type="entry name" value="HATPase"/>
    <property type="match status" value="1"/>
</dbReference>
<dbReference type="GO" id="GO:0000155">
    <property type="term" value="F:phosphorelay sensor kinase activity"/>
    <property type="evidence" value="ECO:0007669"/>
    <property type="project" value="InterPro"/>
</dbReference>
<evidence type="ECO:0000256" key="3">
    <source>
        <dbReference type="ARBA" id="ARBA00022553"/>
    </source>
</evidence>
<dbReference type="FunFam" id="3.30.565.10:FF:000006">
    <property type="entry name" value="Sensor histidine kinase WalK"/>
    <property type="match status" value="1"/>
</dbReference>
<keyword evidence="9" id="KW-1185">Reference proteome</keyword>
<dbReference type="OrthoDB" id="146720at2"/>
<dbReference type="SMART" id="SM00387">
    <property type="entry name" value="HATPase_c"/>
    <property type="match status" value="1"/>
</dbReference>
<dbReference type="SUPFAM" id="SSF55874">
    <property type="entry name" value="ATPase domain of HSP90 chaperone/DNA topoisomerase II/histidine kinase"/>
    <property type="match status" value="1"/>
</dbReference>
<dbReference type="Proteomes" id="UP000287224">
    <property type="component" value="Unassembled WGS sequence"/>
</dbReference>
<dbReference type="Gene3D" id="3.30.565.10">
    <property type="entry name" value="Histidine kinase-like ATPase, C-terminal domain"/>
    <property type="match status" value="1"/>
</dbReference>
<evidence type="ECO:0000256" key="2">
    <source>
        <dbReference type="ARBA" id="ARBA00012438"/>
    </source>
</evidence>
<feature type="domain" description="Histidine kinase" evidence="7">
    <location>
        <begin position="31"/>
        <end position="270"/>
    </location>
</feature>
<gene>
    <name evidence="8" type="ORF">KDAU_59570</name>
</gene>
<keyword evidence="6" id="KW-0902">Two-component regulatory system</keyword>
<dbReference type="PANTHER" id="PTHR43547:SF2">
    <property type="entry name" value="HYBRID SIGNAL TRANSDUCTION HISTIDINE KINASE C"/>
    <property type="match status" value="1"/>
</dbReference>
<sequence>MTDEHIGNKQSEIYLDQHYPEQFLQAEVLATLSHELRGPLAIIKGYVTTLLRYDHMLDPAERTDFLKAIDEGSDRLATSIDQLMELAQMESDAIALHPTTISLPHLLRTAITKFERTVPGRQFRFSQISCDFSPFEHDILLQADHSRLLIAFENILDNALKYSDSVVEVTLSPVCTDEEKEHLTAYKGVDASQMIAVIIRDYGMGIPADKLEQIFGRFQRVDLGLTRQVNGLGLGLTISKHLIELHQGSIWAESKVGFGTTMHILLPTSSSIA</sequence>
<dbReference type="Pfam" id="PF00512">
    <property type="entry name" value="HisKA"/>
    <property type="match status" value="1"/>
</dbReference>
<dbReference type="InterPro" id="IPR003661">
    <property type="entry name" value="HisK_dim/P_dom"/>
</dbReference>
<reference evidence="9" key="1">
    <citation type="submission" date="2018-12" db="EMBL/GenBank/DDBJ databases">
        <title>Tengunoibacter tsumagoiensis gen. nov., sp. nov., Dictyobacter kobayashii sp. nov., D. alpinus sp. nov., and D. joshuensis sp. nov. and description of Dictyobacteraceae fam. nov. within the order Ktedonobacterales isolated from Tengu-no-mugimeshi.</title>
        <authorList>
            <person name="Wang C.M."/>
            <person name="Zheng Y."/>
            <person name="Sakai Y."/>
            <person name="Toyoda A."/>
            <person name="Minakuchi Y."/>
            <person name="Abe K."/>
            <person name="Yokota A."/>
            <person name="Yabe S."/>
        </authorList>
    </citation>
    <scope>NUCLEOTIDE SEQUENCE [LARGE SCALE GENOMIC DNA]</scope>
    <source>
        <strain evidence="9">S-27</strain>
    </source>
</reference>
<proteinExistence type="predicted"/>
<dbReference type="InterPro" id="IPR004358">
    <property type="entry name" value="Sig_transdc_His_kin-like_C"/>
</dbReference>
<dbReference type="EC" id="2.7.13.3" evidence="2"/>
<dbReference type="Gene3D" id="1.10.287.130">
    <property type="match status" value="1"/>
</dbReference>
<dbReference type="Pfam" id="PF02518">
    <property type="entry name" value="HATPase_c"/>
    <property type="match status" value="1"/>
</dbReference>
<comment type="catalytic activity">
    <reaction evidence="1">
        <text>ATP + protein L-histidine = ADP + protein N-phospho-L-histidine.</text>
        <dbReference type="EC" id="2.7.13.3"/>
    </reaction>
</comment>
<dbReference type="PRINTS" id="PR00344">
    <property type="entry name" value="BCTRLSENSOR"/>
</dbReference>
<evidence type="ECO:0000256" key="4">
    <source>
        <dbReference type="ARBA" id="ARBA00022679"/>
    </source>
</evidence>
<dbReference type="InterPro" id="IPR036097">
    <property type="entry name" value="HisK_dim/P_sf"/>
</dbReference>
<keyword evidence="4" id="KW-0808">Transferase</keyword>
<dbReference type="InterPro" id="IPR036890">
    <property type="entry name" value="HATPase_C_sf"/>
</dbReference>
<dbReference type="InterPro" id="IPR003594">
    <property type="entry name" value="HATPase_dom"/>
</dbReference>
<evidence type="ECO:0000256" key="6">
    <source>
        <dbReference type="ARBA" id="ARBA00023012"/>
    </source>
</evidence>
<comment type="caution">
    <text evidence="8">The sequence shown here is derived from an EMBL/GenBank/DDBJ whole genome shotgun (WGS) entry which is preliminary data.</text>
</comment>